<reference evidence="2 3" key="1">
    <citation type="journal article" date="2019" name="Int. J. Syst. Evol. Microbiol.">
        <title>The Global Catalogue of Microorganisms (GCM) 10K type strain sequencing project: providing services to taxonomists for standard genome sequencing and annotation.</title>
        <authorList>
            <consortium name="The Broad Institute Genomics Platform"/>
            <consortium name="The Broad Institute Genome Sequencing Center for Infectious Disease"/>
            <person name="Wu L."/>
            <person name="Ma J."/>
        </authorList>
    </citation>
    <scope>NUCLEOTIDE SEQUENCE [LARGE SCALE GENOMIC DNA]</scope>
    <source>
        <strain evidence="2 3">JCM 16231</strain>
    </source>
</reference>
<dbReference type="Pfam" id="PF03544">
    <property type="entry name" value="TonB_C"/>
    <property type="match status" value="1"/>
</dbReference>
<protein>
    <recommendedName>
        <fullName evidence="1">TonB C-terminal domain-containing protein</fullName>
    </recommendedName>
</protein>
<gene>
    <name evidence="2" type="ORF">GCM10009433_23920</name>
</gene>
<keyword evidence="3" id="KW-1185">Reference proteome</keyword>
<dbReference type="Gene3D" id="3.30.1150.10">
    <property type="match status" value="1"/>
</dbReference>
<organism evidence="2 3">
    <name type="scientific">Psychroflexus lacisalsi</name>
    <dbReference type="NCBI Taxonomy" id="503928"/>
    <lineage>
        <taxon>Bacteria</taxon>
        <taxon>Pseudomonadati</taxon>
        <taxon>Bacteroidota</taxon>
        <taxon>Flavobacteriia</taxon>
        <taxon>Flavobacteriales</taxon>
        <taxon>Flavobacteriaceae</taxon>
        <taxon>Psychroflexus</taxon>
    </lineage>
</organism>
<evidence type="ECO:0000313" key="3">
    <source>
        <dbReference type="Proteomes" id="UP001500185"/>
    </source>
</evidence>
<proteinExistence type="predicted"/>
<evidence type="ECO:0000259" key="1">
    <source>
        <dbReference type="Pfam" id="PF03544"/>
    </source>
</evidence>
<comment type="caution">
    <text evidence="2">The sequence shown here is derived from an EMBL/GenBank/DDBJ whole genome shotgun (WGS) entry which is preliminary data.</text>
</comment>
<dbReference type="SUPFAM" id="SSF74653">
    <property type="entry name" value="TolA/TonB C-terminal domain"/>
    <property type="match status" value="1"/>
</dbReference>
<dbReference type="Proteomes" id="UP001500185">
    <property type="component" value="Unassembled WGS sequence"/>
</dbReference>
<feature type="domain" description="TonB C-terminal" evidence="1">
    <location>
        <begin position="169"/>
        <end position="239"/>
    </location>
</feature>
<evidence type="ECO:0000313" key="2">
    <source>
        <dbReference type="EMBL" id="GAA0762999.1"/>
    </source>
</evidence>
<sequence>MMKPKKYSNKNLDQKKTLFFQIGLVAALTFILILVEWETVAKSTSDHEVVSYVMLEEEEIPIVNIQKQQHEPIPEPKIDTDDYIIDEKSPETKEDLPEQKELKPTEALLDFDELEKIEEEPIKEISFEFIEDVPIFPGCELYSDNEQRKSCMSEQLRKFINKEFNSGLASELGLQGTNRIYTSFKVKANGEVEFINARAPHPKLKEESQRVIEKLPRMQPGKQRGNPVDVIFALPITFKVSD</sequence>
<dbReference type="EMBL" id="BAAAGG010000022">
    <property type="protein sequence ID" value="GAA0762999.1"/>
    <property type="molecule type" value="Genomic_DNA"/>
</dbReference>
<dbReference type="InterPro" id="IPR037682">
    <property type="entry name" value="TonB_C"/>
</dbReference>
<name>A0ABN1KD98_9FLAO</name>
<accession>A0ABN1KD98</accession>